<protein>
    <submittedName>
        <fullName evidence="1">Uncharacterized protein</fullName>
    </submittedName>
</protein>
<gene>
    <name evidence="1" type="ORF">LY79DRAFT_165649</name>
</gene>
<evidence type="ECO:0000313" key="1">
    <source>
        <dbReference type="EMBL" id="KAK1593980.1"/>
    </source>
</evidence>
<sequence>MWWHQMRKTFLGAGRDAAGAACRPSRLDHLQCLCISCHFIATSTAACIPWGGVTMSSPTYDVGWIGWLVGCFVDTRCAISHVASYIMPLASSDLGSCREHTHARPPRRYLSTSNCPVGSPRDASSHAHARRAVHALQTLPSVTVARRLRKPHAATLIFSWAVLSRDPPECDGRLRKMGAGLM</sequence>
<accession>A0AAD8Q1Z7</accession>
<reference evidence="1" key="1">
    <citation type="submission" date="2021-06" db="EMBL/GenBank/DDBJ databases">
        <title>Comparative genomics, transcriptomics and evolutionary studies reveal genomic signatures of adaptation to plant cell wall in hemibiotrophic fungi.</title>
        <authorList>
            <consortium name="DOE Joint Genome Institute"/>
            <person name="Baroncelli R."/>
            <person name="Diaz J.F."/>
            <person name="Benocci T."/>
            <person name="Peng M."/>
            <person name="Battaglia E."/>
            <person name="Haridas S."/>
            <person name="Andreopoulos W."/>
            <person name="Labutti K."/>
            <person name="Pangilinan J."/>
            <person name="Floch G.L."/>
            <person name="Makela M.R."/>
            <person name="Henrissat B."/>
            <person name="Grigoriev I.V."/>
            <person name="Crouch J.A."/>
            <person name="De Vries R.P."/>
            <person name="Sukno S.A."/>
            <person name="Thon M.R."/>
        </authorList>
    </citation>
    <scope>NUCLEOTIDE SEQUENCE</scope>
    <source>
        <strain evidence="1">CBS 125086</strain>
    </source>
</reference>
<dbReference type="AlphaFoldDB" id="A0AAD8Q1Z7"/>
<proteinExistence type="predicted"/>
<dbReference type="GeneID" id="85435422"/>
<keyword evidence="2" id="KW-1185">Reference proteome</keyword>
<dbReference type="EMBL" id="JAHLJV010000022">
    <property type="protein sequence ID" value="KAK1593980.1"/>
    <property type="molecule type" value="Genomic_DNA"/>
</dbReference>
<comment type="caution">
    <text evidence="1">The sequence shown here is derived from an EMBL/GenBank/DDBJ whole genome shotgun (WGS) entry which is preliminary data.</text>
</comment>
<dbReference type="RefSeq" id="XP_060415227.1">
    <property type="nucleotide sequence ID" value="XM_060551182.1"/>
</dbReference>
<evidence type="ECO:0000313" key="2">
    <source>
        <dbReference type="Proteomes" id="UP001230504"/>
    </source>
</evidence>
<name>A0AAD8Q1Z7_9PEZI</name>
<dbReference type="Proteomes" id="UP001230504">
    <property type="component" value="Unassembled WGS sequence"/>
</dbReference>
<organism evidence="1 2">
    <name type="scientific">Colletotrichum navitas</name>
    <dbReference type="NCBI Taxonomy" id="681940"/>
    <lineage>
        <taxon>Eukaryota</taxon>
        <taxon>Fungi</taxon>
        <taxon>Dikarya</taxon>
        <taxon>Ascomycota</taxon>
        <taxon>Pezizomycotina</taxon>
        <taxon>Sordariomycetes</taxon>
        <taxon>Hypocreomycetidae</taxon>
        <taxon>Glomerellales</taxon>
        <taxon>Glomerellaceae</taxon>
        <taxon>Colletotrichum</taxon>
        <taxon>Colletotrichum graminicola species complex</taxon>
    </lineage>
</organism>